<dbReference type="Pfam" id="PF12119">
    <property type="entry name" value="DUF3581"/>
    <property type="match status" value="1"/>
</dbReference>
<organism evidence="1 2">
    <name type="scientific">Shewanella youngdeokensis</name>
    <dbReference type="NCBI Taxonomy" id="2999068"/>
    <lineage>
        <taxon>Bacteria</taxon>
        <taxon>Pseudomonadati</taxon>
        <taxon>Pseudomonadota</taxon>
        <taxon>Gammaproteobacteria</taxon>
        <taxon>Alteromonadales</taxon>
        <taxon>Shewanellaceae</taxon>
        <taxon>Shewanella</taxon>
    </lineage>
</organism>
<keyword evidence="2" id="KW-1185">Reference proteome</keyword>
<accession>A0ABZ0JZC8</accession>
<dbReference type="EMBL" id="CP136522">
    <property type="protein sequence ID" value="WOT05660.1"/>
    <property type="molecule type" value="Genomic_DNA"/>
</dbReference>
<name>A0ABZ0JZC8_9GAMM</name>
<protein>
    <submittedName>
        <fullName evidence="1">DUF3581 domain-containing protein</fullName>
    </submittedName>
</protein>
<evidence type="ECO:0000313" key="1">
    <source>
        <dbReference type="EMBL" id="WOT05660.1"/>
    </source>
</evidence>
<evidence type="ECO:0000313" key="2">
    <source>
        <dbReference type="Proteomes" id="UP001529491"/>
    </source>
</evidence>
<sequence length="240" mass="27010">MFLNSFFKKANQSISIAPEQASEFAKGIAQDFNPIHNVAAKRFCVPGDLLFSLVLNEYGLSQKMTFDFSGMVGEGVQLQFPIEVAEDFDIRDDNDKCYLTVHRSGDVRHCDVQIESFIRKYVAFSGLNFIHILIPMMKQHQVMINPARPLVIYESMSVDLTTLDFIDVELTLVKQDLQINGKRGDVTLTFELHSGDTLVGTGIKTLVMSGLRPYVAEQAQQMCNTYEGYRAEYCNEAVAV</sequence>
<gene>
    <name evidence="1" type="ORF">RGE70_02185</name>
</gene>
<dbReference type="Proteomes" id="UP001529491">
    <property type="component" value="Chromosome"/>
</dbReference>
<reference evidence="1 2" key="1">
    <citation type="submission" date="2023-10" db="EMBL/GenBank/DDBJ databases">
        <title>Complete genome sequence of Shewanella sp. DAU334.</title>
        <authorList>
            <person name="Lee Y.-S."/>
            <person name="Jeong H.-R."/>
            <person name="Hwang E.-J."/>
            <person name="Choi Y.-L."/>
            <person name="Kim G.-D."/>
        </authorList>
    </citation>
    <scope>NUCLEOTIDE SEQUENCE [LARGE SCALE GENOMIC DNA]</scope>
    <source>
        <strain evidence="1 2">DAU334</strain>
    </source>
</reference>
<dbReference type="RefSeq" id="WP_310469921.1">
    <property type="nucleotide sequence ID" value="NZ_CP136522.1"/>
</dbReference>
<dbReference type="InterPro" id="IPR021974">
    <property type="entry name" value="DUF3581"/>
</dbReference>
<proteinExistence type="predicted"/>